<keyword evidence="1" id="KW-1133">Transmembrane helix</keyword>
<gene>
    <name evidence="2" type="ORF">GALL_516190</name>
</gene>
<protein>
    <submittedName>
        <fullName evidence="2">Uncharacterized protein</fullName>
    </submittedName>
</protein>
<proteinExistence type="predicted"/>
<name>A0A1J5P7T1_9ZZZZ</name>
<dbReference type="AlphaFoldDB" id="A0A1J5P7T1"/>
<reference evidence="2" key="1">
    <citation type="submission" date="2016-10" db="EMBL/GenBank/DDBJ databases">
        <title>Sequence of Gallionella enrichment culture.</title>
        <authorList>
            <person name="Poehlein A."/>
            <person name="Muehling M."/>
            <person name="Daniel R."/>
        </authorList>
    </citation>
    <scope>NUCLEOTIDE SEQUENCE</scope>
</reference>
<evidence type="ECO:0000313" key="2">
    <source>
        <dbReference type="EMBL" id="OIQ66808.1"/>
    </source>
</evidence>
<organism evidence="2">
    <name type="scientific">mine drainage metagenome</name>
    <dbReference type="NCBI Taxonomy" id="410659"/>
    <lineage>
        <taxon>unclassified sequences</taxon>
        <taxon>metagenomes</taxon>
        <taxon>ecological metagenomes</taxon>
    </lineage>
</organism>
<sequence>MQGPTLANTLGTLKRLKSNVLKWFLGLGHASAIILAIILAVIVIVFWYEVQLTAMPGTNFRFLFGLLDYTKSRSIEWDIHETQMDLVTQIAKSNIAASVREDCGIYEFQDAHGTEYFDISSDKWPFLEERNVTVCINNYCQPPGSQPEFVPWQPDPIVYVDIAKIRRLCEERAGPIPDNQIFPKAPVMEAPVRVYPSPNFAPKSAP</sequence>
<dbReference type="EMBL" id="MLJW01006347">
    <property type="protein sequence ID" value="OIQ66808.1"/>
    <property type="molecule type" value="Genomic_DNA"/>
</dbReference>
<accession>A0A1J5P7T1</accession>
<keyword evidence="1" id="KW-0472">Membrane</keyword>
<evidence type="ECO:0000256" key="1">
    <source>
        <dbReference type="SAM" id="Phobius"/>
    </source>
</evidence>
<keyword evidence="1" id="KW-0812">Transmembrane</keyword>
<comment type="caution">
    <text evidence="2">The sequence shown here is derived from an EMBL/GenBank/DDBJ whole genome shotgun (WGS) entry which is preliminary data.</text>
</comment>
<feature type="transmembrane region" description="Helical" evidence="1">
    <location>
        <begin position="23"/>
        <end position="48"/>
    </location>
</feature>